<dbReference type="NCBIfam" id="TIGR03806">
    <property type="entry name" value="chp_HNE_0200"/>
    <property type="match status" value="1"/>
</dbReference>
<evidence type="ECO:0000313" key="1">
    <source>
        <dbReference type="EMBL" id="SFN60037.1"/>
    </source>
</evidence>
<dbReference type="PROSITE" id="PS51257">
    <property type="entry name" value="PROKAR_LIPOPROTEIN"/>
    <property type="match status" value="1"/>
</dbReference>
<dbReference type="EMBL" id="FOVW01000001">
    <property type="protein sequence ID" value="SFN60037.1"/>
    <property type="molecule type" value="Genomic_DNA"/>
</dbReference>
<keyword evidence="2" id="KW-1185">Reference proteome</keyword>
<gene>
    <name evidence="1" type="ORF">SAMN04488519_10196</name>
</gene>
<sequence>MILNKFTSWIAFGILLFAIFSCKKETSEEAVAELTVEEENADGNFPYKWLSTYSFFEGELNKLHQNSELLEYSPASSLFTDYALKSRFVSIPKDSIAEIIDGEINFPEGTIFIKNFYYPEDFRKPEDKKRIIETRLLILGSTGWEAYPYIWNEAQTDAQLKVVGGQTKVKFTSLDGKEQVIDYLIPNKNQCKSCHNKNEHMAPIGAQIKHLNWEKTEGASPKNQLIVWQEKGKLLGFDNPQKHPSLINYEDKNQTLNLRARAYLDINCAHCHNAEGPASTSGLFLDYEETDPLKLGLNKTPVAAGKGAGKFTYDILPGKPDESILLHRMKSTEVGVAMPEIGRTTVHEEGIQLIRDWILSLK</sequence>
<dbReference type="Proteomes" id="UP000199564">
    <property type="component" value="Unassembled WGS sequence"/>
</dbReference>
<proteinExistence type="predicted"/>
<name>A0A1I5AC44_9BACT</name>
<accession>A0A1I5AC44</accession>
<protein>
    <submittedName>
        <fullName evidence="1">Uncharacterized protein</fullName>
    </submittedName>
</protein>
<reference evidence="2" key="1">
    <citation type="submission" date="2016-10" db="EMBL/GenBank/DDBJ databases">
        <authorList>
            <person name="Varghese N."/>
            <person name="Submissions S."/>
        </authorList>
    </citation>
    <scope>NUCLEOTIDE SEQUENCE [LARGE SCALE GENOMIC DNA]</scope>
    <source>
        <strain evidence="2">DSM 15282</strain>
    </source>
</reference>
<dbReference type="STRING" id="226506.SAMN04488519_10196"/>
<organism evidence="1 2">
    <name type="scientific">Algoriphagus ornithinivorans</name>
    <dbReference type="NCBI Taxonomy" id="226506"/>
    <lineage>
        <taxon>Bacteria</taxon>
        <taxon>Pseudomonadati</taxon>
        <taxon>Bacteroidota</taxon>
        <taxon>Cytophagia</taxon>
        <taxon>Cytophagales</taxon>
        <taxon>Cyclobacteriaceae</taxon>
        <taxon>Algoriphagus</taxon>
    </lineage>
</organism>
<dbReference type="InterPro" id="IPR022269">
    <property type="entry name" value="SO_2930-like_C"/>
</dbReference>
<dbReference type="RefSeq" id="WP_091648760.1">
    <property type="nucleotide sequence ID" value="NZ_FOVW01000001.1"/>
</dbReference>
<evidence type="ECO:0000313" key="2">
    <source>
        <dbReference type="Proteomes" id="UP000199564"/>
    </source>
</evidence>
<dbReference type="AlphaFoldDB" id="A0A1I5AC44"/>